<evidence type="ECO:0000256" key="1">
    <source>
        <dbReference type="ARBA" id="ARBA00001946"/>
    </source>
</evidence>
<keyword evidence="2" id="KW-0540">Nuclease</keyword>
<gene>
    <name evidence="6" type="ORF">D9V42_08960</name>
</gene>
<organism evidence="6 7">
    <name type="scientific">Staphylococcus pseudoxylosus</name>
    <dbReference type="NCBI Taxonomy" id="2282419"/>
    <lineage>
        <taxon>Bacteria</taxon>
        <taxon>Bacillati</taxon>
        <taxon>Bacillota</taxon>
        <taxon>Bacilli</taxon>
        <taxon>Bacillales</taxon>
        <taxon>Staphylococcaceae</taxon>
        <taxon>Staphylococcus</taxon>
    </lineage>
</organism>
<evidence type="ECO:0000313" key="6">
    <source>
        <dbReference type="EMBL" id="RMI84977.1"/>
    </source>
</evidence>
<feature type="domain" description="VRR-NUC" evidence="5">
    <location>
        <begin position="13"/>
        <end position="96"/>
    </location>
</feature>
<sequence>MKYITYLGGLQLGPEKKVENKIRKFLEDNGAFVMKTHGGSPGVPVGIPDLFSIYRGIALFIEVKREKGGRVKPIQIAQIDSLKQHGTIAIVANDVSYVEDLIETIDTLITEGAWKNIQTAIDMANEMGVKQ</sequence>
<dbReference type="InterPro" id="IPR002732">
    <property type="entry name" value="Hjc"/>
</dbReference>
<dbReference type="AlphaFoldDB" id="A0AAQ0MGU9"/>
<dbReference type="GO" id="GO:0008821">
    <property type="term" value="F:crossover junction DNA endonuclease activity"/>
    <property type="evidence" value="ECO:0007669"/>
    <property type="project" value="UniProtKB-EC"/>
</dbReference>
<evidence type="ECO:0000256" key="4">
    <source>
        <dbReference type="ARBA" id="ARBA00029354"/>
    </source>
</evidence>
<dbReference type="InterPro" id="IPR014883">
    <property type="entry name" value="VRR_NUC"/>
</dbReference>
<comment type="caution">
    <text evidence="6">The sequence shown here is derived from an EMBL/GenBank/DDBJ whole genome shotgun (WGS) entry which is preliminary data.</text>
</comment>
<evidence type="ECO:0000313" key="7">
    <source>
        <dbReference type="Proteomes" id="UP000269505"/>
    </source>
</evidence>
<reference evidence="6 7" key="1">
    <citation type="submission" date="2018-10" db="EMBL/GenBank/DDBJ databases">
        <title>Staphylococcus pseudoxylosus sp. nov., isolated from bovine mastitis.</title>
        <authorList>
            <person name="Macfadyen A.C."/>
            <person name="Leroy S."/>
            <person name="Harrison E.M."/>
            <person name="Parkhill J."/>
            <person name="Holmes M.A."/>
            <person name="Paterson G.K."/>
        </authorList>
    </citation>
    <scope>NUCLEOTIDE SEQUENCE [LARGE SCALE GENOMIC DNA]</scope>
    <source>
        <strain evidence="6 7">S04009</strain>
    </source>
</reference>
<dbReference type="InterPro" id="IPR011335">
    <property type="entry name" value="Restrct_endonuc-II-like"/>
</dbReference>
<comment type="catalytic activity">
    <reaction evidence="4">
        <text>Endonucleolytic cleavage at a junction such as a reciprocal single-stranded crossover between two homologous DNA duplexes (Holliday junction).</text>
        <dbReference type="EC" id="3.1.21.10"/>
    </reaction>
</comment>
<accession>A0AAQ0MGU9</accession>
<dbReference type="GO" id="GO:0003676">
    <property type="term" value="F:nucleic acid binding"/>
    <property type="evidence" value="ECO:0007669"/>
    <property type="project" value="InterPro"/>
</dbReference>
<name>A0AAQ0MGU9_9STAP</name>
<dbReference type="SUPFAM" id="SSF52980">
    <property type="entry name" value="Restriction endonuclease-like"/>
    <property type="match status" value="1"/>
</dbReference>
<comment type="cofactor">
    <cofactor evidence="1">
        <name>Mg(2+)</name>
        <dbReference type="ChEBI" id="CHEBI:18420"/>
    </cofactor>
</comment>
<keyword evidence="7" id="KW-1185">Reference proteome</keyword>
<proteinExistence type="predicted"/>
<evidence type="ECO:0000259" key="5">
    <source>
        <dbReference type="SMART" id="SM00990"/>
    </source>
</evidence>
<dbReference type="SMART" id="SM00990">
    <property type="entry name" value="VRR_NUC"/>
    <property type="match status" value="1"/>
</dbReference>
<dbReference type="Pfam" id="PF01870">
    <property type="entry name" value="Hjc"/>
    <property type="match status" value="1"/>
</dbReference>
<dbReference type="Gene3D" id="3.40.1350.10">
    <property type="match status" value="1"/>
</dbReference>
<evidence type="ECO:0000256" key="3">
    <source>
        <dbReference type="ARBA" id="ARBA00022801"/>
    </source>
</evidence>
<dbReference type="Proteomes" id="UP000269505">
    <property type="component" value="Unassembled WGS sequence"/>
</dbReference>
<evidence type="ECO:0000256" key="2">
    <source>
        <dbReference type="ARBA" id="ARBA00022722"/>
    </source>
</evidence>
<dbReference type="InterPro" id="IPR011856">
    <property type="entry name" value="tRNA_endonuc-like_dom_sf"/>
</dbReference>
<dbReference type="EMBL" id="RCVN01000008">
    <property type="protein sequence ID" value="RMI84977.1"/>
    <property type="molecule type" value="Genomic_DNA"/>
</dbReference>
<keyword evidence="3" id="KW-0378">Hydrolase</keyword>
<protein>
    <submittedName>
        <fullName evidence="6">VRR-NUC domain-containing protein</fullName>
    </submittedName>
</protein>